<dbReference type="EMBL" id="SPUK01000005">
    <property type="protein sequence ID" value="TQV97162.1"/>
    <property type="molecule type" value="Genomic_DNA"/>
</dbReference>
<evidence type="ECO:0000313" key="2">
    <source>
        <dbReference type="EMBL" id="TQV97162.1"/>
    </source>
</evidence>
<keyword evidence="3" id="KW-1185">Reference proteome</keyword>
<protein>
    <submittedName>
        <fullName evidence="2">Uncharacterized protein</fullName>
    </submittedName>
</protein>
<evidence type="ECO:0000256" key="1">
    <source>
        <dbReference type="SAM" id="MobiDB-lite"/>
    </source>
</evidence>
<gene>
    <name evidence="2" type="ORF">IF1G_04402</name>
</gene>
<reference evidence="2 3" key="1">
    <citation type="journal article" date="2019" name="Appl. Microbiol. Biotechnol.">
        <title>Genome sequence of Isaria javanica and comparative genome analysis insights into family S53 peptidase evolution in fungal entomopathogens.</title>
        <authorList>
            <person name="Lin R."/>
            <person name="Zhang X."/>
            <person name="Xin B."/>
            <person name="Zou M."/>
            <person name="Gao Y."/>
            <person name="Qin F."/>
            <person name="Hu Q."/>
            <person name="Xie B."/>
            <person name="Cheng X."/>
        </authorList>
    </citation>
    <scope>NUCLEOTIDE SEQUENCE [LARGE SCALE GENOMIC DNA]</scope>
    <source>
        <strain evidence="2 3">IJ1G</strain>
    </source>
</reference>
<feature type="region of interest" description="Disordered" evidence="1">
    <location>
        <begin position="14"/>
        <end position="40"/>
    </location>
</feature>
<organism evidence="2 3">
    <name type="scientific">Cordyceps javanica</name>
    <dbReference type="NCBI Taxonomy" id="43265"/>
    <lineage>
        <taxon>Eukaryota</taxon>
        <taxon>Fungi</taxon>
        <taxon>Dikarya</taxon>
        <taxon>Ascomycota</taxon>
        <taxon>Pezizomycotina</taxon>
        <taxon>Sordariomycetes</taxon>
        <taxon>Hypocreomycetidae</taxon>
        <taxon>Hypocreales</taxon>
        <taxon>Cordycipitaceae</taxon>
        <taxon>Cordyceps</taxon>
    </lineage>
</organism>
<dbReference type="AlphaFoldDB" id="A0A545V620"/>
<dbReference type="Proteomes" id="UP000315783">
    <property type="component" value="Unassembled WGS sequence"/>
</dbReference>
<proteinExistence type="predicted"/>
<name>A0A545V620_9HYPO</name>
<evidence type="ECO:0000313" key="3">
    <source>
        <dbReference type="Proteomes" id="UP000315783"/>
    </source>
</evidence>
<accession>A0A545V620</accession>
<comment type="caution">
    <text evidence="2">The sequence shown here is derived from an EMBL/GenBank/DDBJ whole genome shotgun (WGS) entry which is preliminary data.</text>
</comment>
<sequence length="73" mass="8202">MVAVVILRFPEKSPPETNLSASAHEPPIHDLIKTPSPTQFRHHSVAHQPERPSLGAFTLRCICPSQHWLACER</sequence>